<keyword evidence="7 9" id="KW-0472">Membrane</keyword>
<evidence type="ECO:0000256" key="1">
    <source>
        <dbReference type="ARBA" id="ARBA00002265"/>
    </source>
</evidence>
<evidence type="ECO:0000256" key="3">
    <source>
        <dbReference type="ARBA" id="ARBA00007725"/>
    </source>
</evidence>
<keyword evidence="11" id="KW-1185">Reference proteome</keyword>
<feature type="transmembrane region" description="Helical" evidence="9">
    <location>
        <begin position="102"/>
        <end position="122"/>
    </location>
</feature>
<evidence type="ECO:0000256" key="9">
    <source>
        <dbReference type="SAM" id="Phobius"/>
    </source>
</evidence>
<comment type="function">
    <text evidence="1">Part of the ABC transporter complex LptBFG involved in the translocation of lipopolysaccharide (LPS) from the inner membrane to the outer membrane.</text>
</comment>
<evidence type="ECO:0008006" key="12">
    <source>
        <dbReference type="Google" id="ProtNLM"/>
    </source>
</evidence>
<dbReference type="Proteomes" id="UP000054736">
    <property type="component" value="Unassembled WGS sequence"/>
</dbReference>
<dbReference type="EMBL" id="LNXY01000027">
    <property type="protein sequence ID" value="KTC85887.1"/>
    <property type="molecule type" value="Genomic_DNA"/>
</dbReference>
<comment type="subunit">
    <text evidence="8">Component of the lipopolysaccharide transport and assembly complex. The LptBFG transporter is composed of two ATP-binding proteins (LptB) and two transmembrane proteins (LptF and LptG).</text>
</comment>
<organism evidence="10 11">
    <name type="scientific">Legionella drozanskii LLAP-1</name>
    <dbReference type="NCBI Taxonomy" id="1212489"/>
    <lineage>
        <taxon>Bacteria</taxon>
        <taxon>Pseudomonadati</taxon>
        <taxon>Pseudomonadota</taxon>
        <taxon>Gammaproteobacteria</taxon>
        <taxon>Legionellales</taxon>
        <taxon>Legionellaceae</taxon>
        <taxon>Legionella</taxon>
    </lineage>
</organism>
<keyword evidence="5 9" id="KW-0812">Transmembrane</keyword>
<reference evidence="10 11" key="1">
    <citation type="submission" date="2015-11" db="EMBL/GenBank/DDBJ databases">
        <title>Genomic analysis of 38 Legionella species identifies large and diverse effector repertoires.</title>
        <authorList>
            <person name="Burstein D."/>
            <person name="Amaro F."/>
            <person name="Zusman T."/>
            <person name="Lifshitz Z."/>
            <person name="Cohen O."/>
            <person name="Gilbert J.A."/>
            <person name="Pupko T."/>
            <person name="Shuman H.A."/>
            <person name="Segal G."/>
        </authorList>
    </citation>
    <scope>NUCLEOTIDE SEQUENCE [LARGE SCALE GENOMIC DNA]</scope>
    <source>
        <strain evidence="10 11">ATCC 700990</strain>
    </source>
</reference>
<evidence type="ECO:0000256" key="5">
    <source>
        <dbReference type="ARBA" id="ARBA00022692"/>
    </source>
</evidence>
<evidence type="ECO:0000256" key="4">
    <source>
        <dbReference type="ARBA" id="ARBA00022475"/>
    </source>
</evidence>
<accession>A0A0W0SR68</accession>
<evidence type="ECO:0000256" key="6">
    <source>
        <dbReference type="ARBA" id="ARBA00022989"/>
    </source>
</evidence>
<protein>
    <recommendedName>
        <fullName evidence="12">Permease</fullName>
    </recommendedName>
</protein>
<dbReference type="PANTHER" id="PTHR33529:SF2">
    <property type="entry name" value="LIPOPOLYSACCHARIDE EXPORT SYSTEM PERMEASE PROTEIN LPTG"/>
    <property type="match status" value="1"/>
</dbReference>
<feature type="transmembrane region" description="Helical" evidence="9">
    <location>
        <begin position="273"/>
        <end position="291"/>
    </location>
</feature>
<gene>
    <name evidence="10" type="ORF">Ldro_2212</name>
</gene>
<feature type="transmembrane region" description="Helical" evidence="9">
    <location>
        <begin position="12"/>
        <end position="33"/>
    </location>
</feature>
<evidence type="ECO:0000313" key="11">
    <source>
        <dbReference type="Proteomes" id="UP000054736"/>
    </source>
</evidence>
<dbReference type="Pfam" id="PF03739">
    <property type="entry name" value="LptF_LptG"/>
    <property type="match status" value="1"/>
</dbReference>
<dbReference type="PATRIC" id="fig|1212489.4.peg.2335"/>
<dbReference type="GO" id="GO:0055085">
    <property type="term" value="P:transmembrane transport"/>
    <property type="evidence" value="ECO:0007669"/>
    <property type="project" value="InterPro"/>
</dbReference>
<feature type="transmembrane region" description="Helical" evidence="9">
    <location>
        <begin position="61"/>
        <end position="81"/>
    </location>
</feature>
<comment type="caution">
    <text evidence="10">The sequence shown here is derived from an EMBL/GenBank/DDBJ whole genome shotgun (WGS) entry which is preliminary data.</text>
</comment>
<dbReference type="AlphaFoldDB" id="A0A0W0SR68"/>
<sequence>MKLLDRYIAKSVLAAISLVTLMLAGLQIFILFVNQLDDIGKADYGIIQAALYVFLQMPYQVYLFFPMASLLGCLIGLGIMANHRELIVMRAAGMSIGQITLAVLKAAMVVIVIVTLLGETIVPRLSHLANDQKSQALSSGQTLRTAAGVWMRHKNDFIFIGAILPQNNLVLVYQYRFDEEHHLRMSRMINKINLVNNHWVAYAIAETTINHGNTASRYIPSMVWDVNVNPKILSVSSNEPDEMTLHQLNQFLRAQKMSYQNALNYRLSFWQRLIQPLTTMVMMVLAIPFIFGPLRSSTMGSKLLTGATVGFGFHIINRFFGPVSQVMQWPPEIAAIAPTCLFAILGLYLMRRMR</sequence>
<keyword evidence="6 9" id="KW-1133">Transmembrane helix</keyword>
<feature type="transmembrane region" description="Helical" evidence="9">
    <location>
        <begin position="333"/>
        <end position="350"/>
    </location>
</feature>
<comment type="subcellular location">
    <subcellularLocation>
        <location evidence="2">Cell membrane</location>
        <topology evidence="2">Multi-pass membrane protein</topology>
    </subcellularLocation>
</comment>
<dbReference type="PANTHER" id="PTHR33529">
    <property type="entry name" value="SLR0882 PROTEIN-RELATED"/>
    <property type="match status" value="1"/>
</dbReference>
<proteinExistence type="inferred from homology"/>
<evidence type="ECO:0000256" key="7">
    <source>
        <dbReference type="ARBA" id="ARBA00023136"/>
    </source>
</evidence>
<dbReference type="InterPro" id="IPR005495">
    <property type="entry name" value="LptG/LptF_permease"/>
</dbReference>
<evidence type="ECO:0000313" key="10">
    <source>
        <dbReference type="EMBL" id="KTC85887.1"/>
    </source>
</evidence>
<name>A0A0W0SR68_9GAMM</name>
<evidence type="ECO:0000256" key="8">
    <source>
        <dbReference type="ARBA" id="ARBA00026081"/>
    </source>
</evidence>
<keyword evidence="4" id="KW-1003">Cell membrane</keyword>
<comment type="similarity">
    <text evidence="3">Belongs to the LptF/LptG family.</text>
</comment>
<dbReference type="STRING" id="1212489.Ldro_2212"/>
<evidence type="ECO:0000256" key="2">
    <source>
        <dbReference type="ARBA" id="ARBA00004651"/>
    </source>
</evidence>
<dbReference type="NCBIfam" id="TIGR04408">
    <property type="entry name" value="LptG_lptG"/>
    <property type="match status" value="1"/>
</dbReference>
<dbReference type="GO" id="GO:0015920">
    <property type="term" value="P:lipopolysaccharide transport"/>
    <property type="evidence" value="ECO:0007669"/>
    <property type="project" value="TreeGrafter"/>
</dbReference>
<dbReference type="InterPro" id="IPR030923">
    <property type="entry name" value="LptG"/>
</dbReference>
<dbReference type="GO" id="GO:0043190">
    <property type="term" value="C:ATP-binding cassette (ABC) transporter complex"/>
    <property type="evidence" value="ECO:0007669"/>
    <property type="project" value="InterPro"/>
</dbReference>